<evidence type="ECO:0000256" key="1">
    <source>
        <dbReference type="SAM" id="MobiDB-lite"/>
    </source>
</evidence>
<feature type="region of interest" description="Disordered" evidence="1">
    <location>
        <begin position="146"/>
        <end position="187"/>
    </location>
</feature>
<protein>
    <submittedName>
        <fullName evidence="2">Uncharacterized protein</fullName>
    </submittedName>
</protein>
<organism evidence="2 3">
    <name type="scientific">Immersiella caudata</name>
    <dbReference type="NCBI Taxonomy" id="314043"/>
    <lineage>
        <taxon>Eukaryota</taxon>
        <taxon>Fungi</taxon>
        <taxon>Dikarya</taxon>
        <taxon>Ascomycota</taxon>
        <taxon>Pezizomycotina</taxon>
        <taxon>Sordariomycetes</taxon>
        <taxon>Sordariomycetidae</taxon>
        <taxon>Sordariales</taxon>
        <taxon>Lasiosphaeriaceae</taxon>
        <taxon>Immersiella</taxon>
    </lineage>
</organism>
<gene>
    <name evidence="2" type="ORF">B0T14DRAFT_503931</name>
</gene>
<proteinExistence type="predicted"/>
<dbReference type="EMBL" id="JAULSU010000001">
    <property type="protein sequence ID" value="KAK0632332.1"/>
    <property type="molecule type" value="Genomic_DNA"/>
</dbReference>
<accession>A0AA40CBI1</accession>
<comment type="caution">
    <text evidence="2">The sequence shown here is derived from an EMBL/GenBank/DDBJ whole genome shotgun (WGS) entry which is preliminary data.</text>
</comment>
<reference evidence="2" key="1">
    <citation type="submission" date="2023-06" db="EMBL/GenBank/DDBJ databases">
        <title>Genome-scale phylogeny and comparative genomics of the fungal order Sordariales.</title>
        <authorList>
            <consortium name="Lawrence Berkeley National Laboratory"/>
            <person name="Hensen N."/>
            <person name="Bonometti L."/>
            <person name="Westerberg I."/>
            <person name="Brannstrom I.O."/>
            <person name="Guillou S."/>
            <person name="Cros-Aarteil S."/>
            <person name="Calhoun S."/>
            <person name="Haridas S."/>
            <person name="Kuo A."/>
            <person name="Mondo S."/>
            <person name="Pangilinan J."/>
            <person name="Riley R."/>
            <person name="Labutti K."/>
            <person name="Andreopoulos B."/>
            <person name="Lipzen A."/>
            <person name="Chen C."/>
            <person name="Yanf M."/>
            <person name="Daum C."/>
            <person name="Ng V."/>
            <person name="Clum A."/>
            <person name="Steindorff A."/>
            <person name="Ohm R."/>
            <person name="Martin F."/>
            <person name="Silar P."/>
            <person name="Natvig D."/>
            <person name="Lalanne C."/>
            <person name="Gautier V."/>
            <person name="Ament-Velasquez S.L."/>
            <person name="Kruys A."/>
            <person name="Hutchinson M.I."/>
            <person name="Powell A.J."/>
            <person name="Barry K."/>
            <person name="Miller A.N."/>
            <person name="Grigoriev I.V."/>
            <person name="Debuchy R."/>
            <person name="Gladieux P."/>
            <person name="Thoren M.H."/>
            <person name="Johannesson H."/>
        </authorList>
    </citation>
    <scope>NUCLEOTIDE SEQUENCE</scope>
    <source>
        <strain evidence="2">CBS 606.72</strain>
    </source>
</reference>
<dbReference type="Proteomes" id="UP001175000">
    <property type="component" value="Unassembled WGS sequence"/>
</dbReference>
<name>A0AA40CBI1_9PEZI</name>
<dbReference type="AlphaFoldDB" id="A0AA40CBI1"/>
<keyword evidence="3" id="KW-1185">Reference proteome</keyword>
<evidence type="ECO:0000313" key="3">
    <source>
        <dbReference type="Proteomes" id="UP001175000"/>
    </source>
</evidence>
<evidence type="ECO:0000313" key="2">
    <source>
        <dbReference type="EMBL" id="KAK0632332.1"/>
    </source>
</evidence>
<feature type="compositionally biased region" description="Low complexity" evidence="1">
    <location>
        <begin position="146"/>
        <end position="158"/>
    </location>
</feature>
<sequence length="259" mass="28506">MHELSHSLIAFHRINDLNHTFAKCRRPRCPPSCPATRSSATRLLSARTYSRHRTRACPSTHGNTRPRANTSAGVRWWCGSPASEGYLLRPAGAGEDERYLRSTTPSFHQSVLPQLTDSVQRGCLSTWTAPAMLRKPVLARRLASAAANPRRATTRNSADLQIPPSWKLDYPERNRKSPSSSTAGCCKGHRFRPSGERTYSCHAPEQNSLTGQACVLVCADSRRTAKGRRRMHAARSAAAIEMWASQGCREARQEGGGGS</sequence>